<keyword evidence="2" id="KW-1133">Transmembrane helix</keyword>
<accession>A0A8J3TCJ4</accession>
<evidence type="ECO:0000256" key="1">
    <source>
        <dbReference type="SAM" id="MobiDB-lite"/>
    </source>
</evidence>
<comment type="caution">
    <text evidence="3">The sequence shown here is derived from an EMBL/GenBank/DDBJ whole genome shotgun (WGS) entry which is preliminary data.</text>
</comment>
<dbReference type="Proteomes" id="UP000599074">
    <property type="component" value="Unassembled WGS sequence"/>
</dbReference>
<evidence type="ECO:0000313" key="4">
    <source>
        <dbReference type="Proteomes" id="UP000599074"/>
    </source>
</evidence>
<feature type="region of interest" description="Disordered" evidence="1">
    <location>
        <begin position="315"/>
        <end position="364"/>
    </location>
</feature>
<evidence type="ECO:0000313" key="3">
    <source>
        <dbReference type="EMBL" id="GII23011.1"/>
    </source>
</evidence>
<feature type="compositionally biased region" description="Low complexity" evidence="1">
    <location>
        <begin position="332"/>
        <end position="349"/>
    </location>
</feature>
<feature type="transmembrane region" description="Helical" evidence="2">
    <location>
        <begin position="24"/>
        <end position="48"/>
    </location>
</feature>
<dbReference type="EMBL" id="BOON01000024">
    <property type="protein sequence ID" value="GII23011.1"/>
    <property type="molecule type" value="Genomic_DNA"/>
</dbReference>
<organism evidence="3 4">
    <name type="scientific">Planosporangium mesophilum</name>
    <dbReference type="NCBI Taxonomy" id="689768"/>
    <lineage>
        <taxon>Bacteria</taxon>
        <taxon>Bacillati</taxon>
        <taxon>Actinomycetota</taxon>
        <taxon>Actinomycetes</taxon>
        <taxon>Micromonosporales</taxon>
        <taxon>Micromonosporaceae</taxon>
        <taxon>Planosporangium</taxon>
    </lineage>
</organism>
<sequence>MGGSVVVTAPATLAAPAGFVPALAIALWLGLLAVAAVVLLATGSLAWWQRRRDGSIPALPVTRLRGGRPRREDLVRLVAEVEALNVHAVSAGIAAADAESAAVRARARCRAAEWRRERAWNEYDTAQREYVAALRAGADDEEVWPAASTSGAWPVLVAGGAEPAGQPPTGPSPSPEEQPAVEQPPVGQPPVEPEPELRDEVARAALAAYRRGGISVEQLRAVLRHTDGWTHVHARHEREVLLRRAAERAAHRRYTAAALAERSAYQAVDVADAAARAWADEAMDAAEDARLARAYLAHCLRTAGVRRRLARAYGAPGARRRLPRQRRREAARAAAAPADPTVAPADAAPVMTGDSGVVTGDAAA</sequence>
<feature type="compositionally biased region" description="Pro residues" evidence="1">
    <location>
        <begin position="165"/>
        <end position="176"/>
    </location>
</feature>
<feature type="compositionally biased region" description="Basic residues" evidence="1">
    <location>
        <begin position="318"/>
        <end position="329"/>
    </location>
</feature>
<name>A0A8J3TCJ4_9ACTN</name>
<evidence type="ECO:0000256" key="2">
    <source>
        <dbReference type="SAM" id="Phobius"/>
    </source>
</evidence>
<dbReference type="AlphaFoldDB" id="A0A8J3TCJ4"/>
<feature type="region of interest" description="Disordered" evidence="1">
    <location>
        <begin position="157"/>
        <end position="197"/>
    </location>
</feature>
<keyword evidence="4" id="KW-1185">Reference proteome</keyword>
<keyword evidence="2" id="KW-0472">Membrane</keyword>
<gene>
    <name evidence="3" type="ORF">Pme01_26080</name>
</gene>
<protein>
    <submittedName>
        <fullName evidence="3">Uncharacterized protein</fullName>
    </submittedName>
</protein>
<keyword evidence="2" id="KW-0812">Transmembrane</keyword>
<reference evidence="3" key="1">
    <citation type="submission" date="2021-01" db="EMBL/GenBank/DDBJ databases">
        <title>Whole genome shotgun sequence of Planosporangium mesophilum NBRC 109066.</title>
        <authorList>
            <person name="Komaki H."/>
            <person name="Tamura T."/>
        </authorList>
    </citation>
    <scope>NUCLEOTIDE SEQUENCE</scope>
    <source>
        <strain evidence="3">NBRC 109066</strain>
    </source>
</reference>
<proteinExistence type="predicted"/>